<evidence type="ECO:0008006" key="4">
    <source>
        <dbReference type="Google" id="ProtNLM"/>
    </source>
</evidence>
<feature type="compositionally biased region" description="Basic and acidic residues" evidence="1">
    <location>
        <begin position="32"/>
        <end position="48"/>
    </location>
</feature>
<reference evidence="2" key="1">
    <citation type="submission" date="2022-03" db="EMBL/GenBank/DDBJ databases">
        <title>A functionally conserved STORR gene fusion in Papaver species that diverged 16.8 million years ago.</title>
        <authorList>
            <person name="Catania T."/>
        </authorList>
    </citation>
    <scope>NUCLEOTIDE SEQUENCE</scope>
    <source>
        <strain evidence="2">S-191538</strain>
    </source>
</reference>
<accession>A0AA42AU10</accession>
<dbReference type="AlphaFoldDB" id="A0AA42AU10"/>
<evidence type="ECO:0000313" key="3">
    <source>
        <dbReference type="Proteomes" id="UP001177140"/>
    </source>
</evidence>
<organism evidence="2 3">
    <name type="scientific">Papaver nudicaule</name>
    <name type="common">Iceland poppy</name>
    <dbReference type="NCBI Taxonomy" id="74823"/>
    <lineage>
        <taxon>Eukaryota</taxon>
        <taxon>Viridiplantae</taxon>
        <taxon>Streptophyta</taxon>
        <taxon>Embryophyta</taxon>
        <taxon>Tracheophyta</taxon>
        <taxon>Spermatophyta</taxon>
        <taxon>Magnoliopsida</taxon>
        <taxon>Ranunculales</taxon>
        <taxon>Papaveraceae</taxon>
        <taxon>Papaveroideae</taxon>
        <taxon>Papaver</taxon>
    </lineage>
</organism>
<gene>
    <name evidence="2" type="ORF">MKW94_008245</name>
</gene>
<feature type="region of interest" description="Disordered" evidence="1">
    <location>
        <begin position="24"/>
        <end position="48"/>
    </location>
</feature>
<evidence type="ECO:0000256" key="1">
    <source>
        <dbReference type="SAM" id="MobiDB-lite"/>
    </source>
</evidence>
<evidence type="ECO:0000313" key="2">
    <source>
        <dbReference type="EMBL" id="MCL7041129.1"/>
    </source>
</evidence>
<name>A0AA42AU10_PAPNU</name>
<proteinExistence type="predicted"/>
<keyword evidence="3" id="KW-1185">Reference proteome</keyword>
<sequence length="325" mass="36037">MEGTKVPKLHDNPRIPWQAQVREPMYGVNVNESERQSRAEKDAQEKEQRRILYKAKQSLMTEQEKEAVREKRRNTYLRRKVGSGGDENKVVDEAETCTGRPHQRATTKAYNIPSIVLAGGSEVSSLPQSPIISEQAQHRVHENKTTGMSTDMEPKNTTGTVKVIERASLYLMFFQTAPDEKSRRCKLCDQSYPIKTAYGNLGRHLNYRHPGYDKMGDDISSPSLTTAAVSERADNMSDAIPSLLPQPITSVTESADKKGDAVPSLSPQLITIESKTADTTGDAIIASPLLPSVRTVSKRAQSQVKHSTVNFGQESCNNEHTTVIT</sequence>
<dbReference type="EMBL" id="JAJJMA010220407">
    <property type="protein sequence ID" value="MCL7041129.1"/>
    <property type="molecule type" value="Genomic_DNA"/>
</dbReference>
<dbReference type="Proteomes" id="UP001177140">
    <property type="component" value="Unassembled WGS sequence"/>
</dbReference>
<protein>
    <recommendedName>
        <fullName evidence="4">BED-type domain-containing protein</fullName>
    </recommendedName>
</protein>
<comment type="caution">
    <text evidence="2">The sequence shown here is derived from an EMBL/GenBank/DDBJ whole genome shotgun (WGS) entry which is preliminary data.</text>
</comment>